<evidence type="ECO:0000313" key="8">
    <source>
        <dbReference type="EMBL" id="NHN55401.1"/>
    </source>
</evidence>
<dbReference type="PANTHER" id="PTHR35007">
    <property type="entry name" value="INTEGRAL MEMBRANE PROTEIN-RELATED"/>
    <property type="match status" value="1"/>
</dbReference>
<proteinExistence type="predicted"/>
<dbReference type="RefSeq" id="WP_166194827.1">
    <property type="nucleotide sequence ID" value="NZ_JAAOIV010000003.1"/>
</dbReference>
<keyword evidence="4 6" id="KW-1133">Transmembrane helix</keyword>
<dbReference type="InterPro" id="IPR018076">
    <property type="entry name" value="T2SS_GspF_dom"/>
</dbReference>
<accession>A0A967AYJ4</accession>
<protein>
    <recommendedName>
        <fullName evidence="7">Type II secretion system protein GspF domain-containing protein</fullName>
    </recommendedName>
</protein>
<keyword evidence="2" id="KW-1003">Cell membrane</keyword>
<keyword evidence="9" id="KW-1185">Reference proteome</keyword>
<feature type="transmembrane region" description="Helical" evidence="6">
    <location>
        <begin position="40"/>
        <end position="64"/>
    </location>
</feature>
<dbReference type="AlphaFoldDB" id="A0A967AYJ4"/>
<keyword evidence="5 6" id="KW-0472">Membrane</keyword>
<comment type="caution">
    <text evidence="8">The sequence shown here is derived from an EMBL/GenBank/DDBJ whole genome shotgun (WGS) entry which is preliminary data.</text>
</comment>
<evidence type="ECO:0000259" key="7">
    <source>
        <dbReference type="Pfam" id="PF00482"/>
    </source>
</evidence>
<reference evidence="8" key="1">
    <citation type="submission" date="2020-03" db="EMBL/GenBank/DDBJ databases">
        <title>Draft sequencing of Calidifontibacter sp. DB0510.</title>
        <authorList>
            <person name="Kim D.-U."/>
        </authorList>
    </citation>
    <scope>NUCLEOTIDE SEQUENCE</scope>
    <source>
        <strain evidence="8">DB0510</strain>
    </source>
</reference>
<dbReference type="Proteomes" id="UP000744769">
    <property type="component" value="Unassembled WGS sequence"/>
</dbReference>
<gene>
    <name evidence="8" type="ORF">G9U51_06335</name>
</gene>
<evidence type="ECO:0000256" key="4">
    <source>
        <dbReference type="ARBA" id="ARBA00022989"/>
    </source>
</evidence>
<keyword evidence="3 6" id="KW-0812">Transmembrane</keyword>
<evidence type="ECO:0000256" key="3">
    <source>
        <dbReference type="ARBA" id="ARBA00022692"/>
    </source>
</evidence>
<comment type="subcellular location">
    <subcellularLocation>
        <location evidence="1">Cell membrane</location>
        <topology evidence="1">Multi-pass membrane protein</topology>
    </subcellularLocation>
</comment>
<evidence type="ECO:0000256" key="5">
    <source>
        <dbReference type="ARBA" id="ARBA00023136"/>
    </source>
</evidence>
<name>A0A967AYJ4_9MICO</name>
<dbReference type="PANTHER" id="PTHR35007:SF4">
    <property type="entry name" value="CONSERVED TRANSMEMBRANE PROTEIN-RELATED"/>
    <property type="match status" value="1"/>
</dbReference>
<evidence type="ECO:0000313" key="9">
    <source>
        <dbReference type="Proteomes" id="UP000744769"/>
    </source>
</evidence>
<dbReference type="EMBL" id="JAAOIV010000003">
    <property type="protein sequence ID" value="NHN55401.1"/>
    <property type="molecule type" value="Genomic_DNA"/>
</dbReference>
<evidence type="ECO:0000256" key="2">
    <source>
        <dbReference type="ARBA" id="ARBA00022475"/>
    </source>
</evidence>
<feature type="transmembrane region" description="Helical" evidence="6">
    <location>
        <begin position="157"/>
        <end position="178"/>
    </location>
</feature>
<evidence type="ECO:0000256" key="6">
    <source>
        <dbReference type="SAM" id="Phobius"/>
    </source>
</evidence>
<sequence length="220" mass="23129">MVTLLALLLGAGLCWPGVLPRPRLAVPRVRRRPAPDDEQLVALVEALATAVGAGVMPATAVAVAGRQTLERLGDAHLRAALAQVVTAAEHGGDLTRMWWRLAAVGRQPVIVGVARTWALSEATGCPLARSLRLAARLGRFEIDQRRRLRIVTAAPRASMQLLTGLPVLGVLLATALGADPLTVYAGPLALVTLLPGVALVLAGRRATGWMIRRATAVPSL</sequence>
<dbReference type="Pfam" id="PF00482">
    <property type="entry name" value="T2SSF"/>
    <property type="match status" value="1"/>
</dbReference>
<evidence type="ECO:0000256" key="1">
    <source>
        <dbReference type="ARBA" id="ARBA00004651"/>
    </source>
</evidence>
<feature type="transmembrane region" description="Helical" evidence="6">
    <location>
        <begin position="184"/>
        <end position="203"/>
    </location>
</feature>
<dbReference type="GO" id="GO:0005886">
    <property type="term" value="C:plasma membrane"/>
    <property type="evidence" value="ECO:0007669"/>
    <property type="project" value="UniProtKB-SubCell"/>
</dbReference>
<organism evidence="8 9">
    <name type="scientific">Metallococcus carri</name>
    <dbReference type="NCBI Taxonomy" id="1656884"/>
    <lineage>
        <taxon>Bacteria</taxon>
        <taxon>Bacillati</taxon>
        <taxon>Actinomycetota</taxon>
        <taxon>Actinomycetes</taxon>
        <taxon>Micrococcales</taxon>
        <taxon>Dermacoccaceae</taxon>
        <taxon>Metallococcus</taxon>
    </lineage>
</organism>
<feature type="domain" description="Type II secretion system protein GspF" evidence="7">
    <location>
        <begin position="45"/>
        <end position="171"/>
    </location>
</feature>